<protein>
    <submittedName>
        <fullName evidence="2">Uncharacterized protein</fullName>
    </submittedName>
</protein>
<dbReference type="EMBL" id="JAQQWI010000002">
    <property type="protein sequence ID" value="KAK8037822.1"/>
    <property type="molecule type" value="Genomic_DNA"/>
</dbReference>
<keyword evidence="3" id="KW-1185">Reference proteome</keyword>
<evidence type="ECO:0000313" key="2">
    <source>
        <dbReference type="EMBL" id="KAK8037822.1"/>
    </source>
</evidence>
<gene>
    <name evidence="2" type="ORF">PG991_001168</name>
</gene>
<feature type="region of interest" description="Disordered" evidence="1">
    <location>
        <begin position="1"/>
        <end position="35"/>
    </location>
</feature>
<dbReference type="Proteomes" id="UP001396898">
    <property type="component" value="Unassembled WGS sequence"/>
</dbReference>
<proteinExistence type="predicted"/>
<feature type="compositionally biased region" description="Polar residues" evidence="1">
    <location>
        <begin position="21"/>
        <end position="35"/>
    </location>
</feature>
<evidence type="ECO:0000256" key="1">
    <source>
        <dbReference type="SAM" id="MobiDB-lite"/>
    </source>
</evidence>
<sequence>MLQQRDDLPLTRNGDGIFAQPSLTSGGKTEPGTNNGPPASAFALCGCMTRAAHQITLISCDMPAAGQAAFHEQLSRIRQATIAAEDCISCHCVSYDDSIICTVGPIATSASFTRLT</sequence>
<evidence type="ECO:0000313" key="3">
    <source>
        <dbReference type="Proteomes" id="UP001396898"/>
    </source>
</evidence>
<organism evidence="2 3">
    <name type="scientific">Apiospora marii</name>
    <dbReference type="NCBI Taxonomy" id="335849"/>
    <lineage>
        <taxon>Eukaryota</taxon>
        <taxon>Fungi</taxon>
        <taxon>Dikarya</taxon>
        <taxon>Ascomycota</taxon>
        <taxon>Pezizomycotina</taxon>
        <taxon>Sordariomycetes</taxon>
        <taxon>Xylariomycetidae</taxon>
        <taxon>Amphisphaeriales</taxon>
        <taxon>Apiosporaceae</taxon>
        <taxon>Apiospora</taxon>
    </lineage>
</organism>
<reference evidence="2 3" key="1">
    <citation type="submission" date="2023-01" db="EMBL/GenBank/DDBJ databases">
        <title>Analysis of 21 Apiospora genomes using comparative genomics revels a genus with tremendous synthesis potential of carbohydrate active enzymes and secondary metabolites.</title>
        <authorList>
            <person name="Sorensen T."/>
        </authorList>
    </citation>
    <scope>NUCLEOTIDE SEQUENCE [LARGE SCALE GENOMIC DNA]</scope>
    <source>
        <strain evidence="2 3">CBS 20057</strain>
    </source>
</reference>
<accession>A0ABR1SUC7</accession>
<name>A0ABR1SUC7_9PEZI</name>
<comment type="caution">
    <text evidence="2">The sequence shown here is derived from an EMBL/GenBank/DDBJ whole genome shotgun (WGS) entry which is preliminary data.</text>
</comment>